<protein>
    <submittedName>
        <fullName evidence="1">Uncharacterized protein</fullName>
    </submittedName>
</protein>
<evidence type="ECO:0000313" key="1">
    <source>
        <dbReference type="EMBL" id="GBP73255.1"/>
    </source>
</evidence>
<dbReference type="AlphaFoldDB" id="A0A4C1YFY5"/>
<sequence length="79" mass="8684">MIDKVIDLYKRGKNLPYTHAGGEGGLKRGEEGRWQGQVQRGLSQITTAPVRALAANSSAGEHFASRFACAGKRRRRMRG</sequence>
<proteinExistence type="predicted"/>
<keyword evidence="2" id="KW-1185">Reference proteome</keyword>
<reference evidence="1 2" key="1">
    <citation type="journal article" date="2019" name="Commun. Biol.">
        <title>The bagworm genome reveals a unique fibroin gene that provides high tensile strength.</title>
        <authorList>
            <person name="Kono N."/>
            <person name="Nakamura H."/>
            <person name="Ohtoshi R."/>
            <person name="Tomita M."/>
            <person name="Numata K."/>
            <person name="Arakawa K."/>
        </authorList>
    </citation>
    <scope>NUCLEOTIDE SEQUENCE [LARGE SCALE GENOMIC DNA]</scope>
</reference>
<accession>A0A4C1YFY5</accession>
<dbReference type="EMBL" id="BGZK01001167">
    <property type="protein sequence ID" value="GBP73255.1"/>
    <property type="molecule type" value="Genomic_DNA"/>
</dbReference>
<comment type="caution">
    <text evidence="1">The sequence shown here is derived from an EMBL/GenBank/DDBJ whole genome shotgun (WGS) entry which is preliminary data.</text>
</comment>
<name>A0A4C1YFY5_EUMVA</name>
<gene>
    <name evidence="1" type="ORF">EVAR_55021_1</name>
</gene>
<evidence type="ECO:0000313" key="2">
    <source>
        <dbReference type="Proteomes" id="UP000299102"/>
    </source>
</evidence>
<dbReference type="Proteomes" id="UP000299102">
    <property type="component" value="Unassembled WGS sequence"/>
</dbReference>
<organism evidence="1 2">
    <name type="scientific">Eumeta variegata</name>
    <name type="common">Bagworm moth</name>
    <name type="synonym">Eumeta japonica</name>
    <dbReference type="NCBI Taxonomy" id="151549"/>
    <lineage>
        <taxon>Eukaryota</taxon>
        <taxon>Metazoa</taxon>
        <taxon>Ecdysozoa</taxon>
        <taxon>Arthropoda</taxon>
        <taxon>Hexapoda</taxon>
        <taxon>Insecta</taxon>
        <taxon>Pterygota</taxon>
        <taxon>Neoptera</taxon>
        <taxon>Endopterygota</taxon>
        <taxon>Lepidoptera</taxon>
        <taxon>Glossata</taxon>
        <taxon>Ditrysia</taxon>
        <taxon>Tineoidea</taxon>
        <taxon>Psychidae</taxon>
        <taxon>Oiketicinae</taxon>
        <taxon>Eumeta</taxon>
    </lineage>
</organism>